<evidence type="ECO:0008006" key="9">
    <source>
        <dbReference type="Google" id="ProtNLM"/>
    </source>
</evidence>
<keyword evidence="3 6" id="KW-1133">Transmembrane helix</keyword>
<dbReference type="AlphaFoldDB" id="A0A9P6IGL4"/>
<dbReference type="InterPro" id="IPR051694">
    <property type="entry name" value="Immunoregulatory_rcpt-like"/>
</dbReference>
<evidence type="ECO:0000256" key="6">
    <source>
        <dbReference type="SAM" id="Phobius"/>
    </source>
</evidence>
<dbReference type="OrthoDB" id="3692311at2759"/>
<evidence type="ECO:0000256" key="2">
    <source>
        <dbReference type="ARBA" id="ARBA00022692"/>
    </source>
</evidence>
<gene>
    <name evidence="7" type="ORF">CkaCkLH20_03932</name>
</gene>
<name>A0A9P6IGL4_9PEZI</name>
<dbReference type="GeneID" id="62159725"/>
<dbReference type="EMBL" id="JAATWM020000010">
    <property type="protein sequence ID" value="KAF9878440.1"/>
    <property type="molecule type" value="Genomic_DNA"/>
</dbReference>
<feature type="compositionally biased region" description="Polar residues" evidence="5">
    <location>
        <begin position="228"/>
        <end position="240"/>
    </location>
</feature>
<evidence type="ECO:0000256" key="3">
    <source>
        <dbReference type="ARBA" id="ARBA00022989"/>
    </source>
</evidence>
<evidence type="ECO:0000256" key="5">
    <source>
        <dbReference type="SAM" id="MobiDB-lite"/>
    </source>
</evidence>
<comment type="subcellular location">
    <subcellularLocation>
        <location evidence="1">Membrane</location>
        <topology evidence="1">Single-pass membrane protein</topology>
    </subcellularLocation>
</comment>
<keyword evidence="8" id="KW-1185">Reference proteome</keyword>
<keyword evidence="2 6" id="KW-0812">Transmembrane</keyword>
<dbReference type="PANTHER" id="PTHR15549:SF33">
    <property type="entry name" value="MEMBRANE PROTEIN WSC4, PUTATIVE (AFU_ORTHOLOGUE AFUA_5G09020)-RELATED"/>
    <property type="match status" value="1"/>
</dbReference>
<feature type="transmembrane region" description="Helical" evidence="6">
    <location>
        <begin position="143"/>
        <end position="166"/>
    </location>
</feature>
<evidence type="ECO:0000313" key="7">
    <source>
        <dbReference type="EMBL" id="KAF9878440.1"/>
    </source>
</evidence>
<sequence>MSDKVKAKLGLQCDDDSEFYICEGKPTQFLGCCASDPCVRDGKCPKEDLRLSAFGPGSYKDILNQDCDRTSVDDRSQQFYTCQNDANKSRTFMGCCSQDACKAFGGRCPEDKLGPAVLSSNSTNAAAFMSTESGGSSGLSTGAIVGIAIGCAVVVGVILMIIWRCGWHARKRKERRAPEWESNVPHYDSGTSYAPAAHPVSYYDGNSPASPYMKHPGSPNSQDDHRLSTYTDSNVSSLSGYSPRLPNHYSGGGMNNLHTVTELDGIEQRPQVPLVELGAETTTTRDK</sequence>
<dbReference type="RefSeq" id="XP_038747901.1">
    <property type="nucleotide sequence ID" value="XM_038886651.1"/>
</dbReference>
<dbReference type="Proteomes" id="UP000781932">
    <property type="component" value="Unassembled WGS sequence"/>
</dbReference>
<reference evidence="7" key="2">
    <citation type="submission" date="2020-11" db="EMBL/GenBank/DDBJ databases">
        <title>Whole genome sequencing of Colletotrichum sp.</title>
        <authorList>
            <person name="Li H."/>
        </authorList>
    </citation>
    <scope>NUCLEOTIDE SEQUENCE</scope>
    <source>
        <strain evidence="7">CkLH20</strain>
    </source>
</reference>
<accession>A0A9P6IGL4</accession>
<proteinExistence type="predicted"/>
<dbReference type="GO" id="GO:0016020">
    <property type="term" value="C:membrane"/>
    <property type="evidence" value="ECO:0007669"/>
    <property type="project" value="UniProtKB-SubCell"/>
</dbReference>
<evidence type="ECO:0000256" key="1">
    <source>
        <dbReference type="ARBA" id="ARBA00004167"/>
    </source>
</evidence>
<keyword evidence="4 6" id="KW-0472">Membrane</keyword>
<evidence type="ECO:0000256" key="4">
    <source>
        <dbReference type="ARBA" id="ARBA00023136"/>
    </source>
</evidence>
<reference evidence="7" key="1">
    <citation type="submission" date="2020-03" db="EMBL/GenBank/DDBJ databases">
        <authorList>
            <person name="He L."/>
        </authorList>
    </citation>
    <scope>NUCLEOTIDE SEQUENCE</scope>
    <source>
        <strain evidence="7">CkLH20</strain>
    </source>
</reference>
<feature type="region of interest" description="Disordered" evidence="5">
    <location>
        <begin position="204"/>
        <end position="250"/>
    </location>
</feature>
<comment type="caution">
    <text evidence="7">The sequence shown here is derived from an EMBL/GenBank/DDBJ whole genome shotgun (WGS) entry which is preliminary data.</text>
</comment>
<evidence type="ECO:0000313" key="8">
    <source>
        <dbReference type="Proteomes" id="UP000781932"/>
    </source>
</evidence>
<dbReference type="PANTHER" id="PTHR15549">
    <property type="entry name" value="PAIRED IMMUNOGLOBULIN-LIKE TYPE 2 RECEPTOR"/>
    <property type="match status" value="1"/>
</dbReference>
<protein>
    <recommendedName>
        <fullName evidence="9">Carcinoembryonic antigen-related cell adhesion molecule 1</fullName>
    </recommendedName>
</protein>
<dbReference type="GO" id="GO:0071944">
    <property type="term" value="C:cell periphery"/>
    <property type="evidence" value="ECO:0007669"/>
    <property type="project" value="UniProtKB-ARBA"/>
</dbReference>
<organism evidence="7 8">
    <name type="scientific">Colletotrichum karsti</name>
    <dbReference type="NCBI Taxonomy" id="1095194"/>
    <lineage>
        <taxon>Eukaryota</taxon>
        <taxon>Fungi</taxon>
        <taxon>Dikarya</taxon>
        <taxon>Ascomycota</taxon>
        <taxon>Pezizomycotina</taxon>
        <taxon>Sordariomycetes</taxon>
        <taxon>Hypocreomycetidae</taxon>
        <taxon>Glomerellales</taxon>
        <taxon>Glomerellaceae</taxon>
        <taxon>Colletotrichum</taxon>
        <taxon>Colletotrichum boninense species complex</taxon>
    </lineage>
</organism>